<protein>
    <submittedName>
        <fullName evidence="2">Uncharacterized protein</fullName>
    </submittedName>
</protein>
<feature type="compositionally biased region" description="Low complexity" evidence="1">
    <location>
        <begin position="92"/>
        <end position="103"/>
    </location>
</feature>
<dbReference type="EMBL" id="LN891114">
    <property type="protein sequence ID" value="CUS08781.1"/>
    <property type="molecule type" value="Genomic_DNA"/>
</dbReference>
<gene>
    <name evidence="2" type="ORF">GSTUAT00007146001</name>
</gene>
<evidence type="ECO:0000313" key="3">
    <source>
        <dbReference type="Proteomes" id="UP001412239"/>
    </source>
</evidence>
<accession>A0A292PPS2</accession>
<dbReference type="AlphaFoldDB" id="A0A292PPS2"/>
<organism evidence="2 3">
    <name type="scientific">Tuber aestivum</name>
    <name type="common">summer truffle</name>
    <dbReference type="NCBI Taxonomy" id="59557"/>
    <lineage>
        <taxon>Eukaryota</taxon>
        <taxon>Fungi</taxon>
        <taxon>Dikarya</taxon>
        <taxon>Ascomycota</taxon>
        <taxon>Pezizomycotina</taxon>
        <taxon>Pezizomycetes</taxon>
        <taxon>Pezizales</taxon>
        <taxon>Tuberaceae</taxon>
        <taxon>Tuber</taxon>
    </lineage>
</organism>
<sequence>MAKPHPNYAALAQHLKNLANEVVSFPNIISFGKEPKIRELVAKIREDAQVLEEDVRLLSRLIRENIERNEARLRAIEGQDQASGGDNDELSQHLSSVSLSESAEAGHPTNFDGVIAQGTDSSPEWVTEGI</sequence>
<dbReference type="Proteomes" id="UP001412239">
    <property type="component" value="Unassembled WGS sequence"/>
</dbReference>
<name>A0A292PPS2_9PEZI</name>
<proteinExistence type="predicted"/>
<evidence type="ECO:0000313" key="2">
    <source>
        <dbReference type="EMBL" id="CUS08781.1"/>
    </source>
</evidence>
<evidence type="ECO:0000256" key="1">
    <source>
        <dbReference type="SAM" id="MobiDB-lite"/>
    </source>
</evidence>
<reference evidence="2" key="1">
    <citation type="submission" date="2015-10" db="EMBL/GenBank/DDBJ databases">
        <authorList>
            <person name="Regsiter A."/>
            <person name="william w."/>
        </authorList>
    </citation>
    <scope>NUCLEOTIDE SEQUENCE</scope>
    <source>
        <strain evidence="2">Montdore</strain>
    </source>
</reference>
<feature type="region of interest" description="Disordered" evidence="1">
    <location>
        <begin position="77"/>
        <end position="130"/>
    </location>
</feature>
<keyword evidence="3" id="KW-1185">Reference proteome</keyword>